<dbReference type="PROSITE" id="PS52029">
    <property type="entry name" value="LD_TPASE"/>
    <property type="match status" value="1"/>
</dbReference>
<evidence type="ECO:0000256" key="1">
    <source>
        <dbReference type="ARBA" id="ARBA00004752"/>
    </source>
</evidence>
<dbReference type="Pfam" id="PF03734">
    <property type="entry name" value="YkuD"/>
    <property type="match status" value="1"/>
</dbReference>
<evidence type="ECO:0000259" key="8">
    <source>
        <dbReference type="PROSITE" id="PS52029"/>
    </source>
</evidence>
<feature type="active site" description="Nucleophile" evidence="7">
    <location>
        <position position="158"/>
    </location>
</feature>
<evidence type="ECO:0000256" key="3">
    <source>
        <dbReference type="ARBA" id="ARBA00022679"/>
    </source>
</evidence>
<comment type="pathway">
    <text evidence="1 7">Cell wall biogenesis; peptidoglycan biosynthesis.</text>
</comment>
<reference evidence="9 10" key="1">
    <citation type="submission" date="2022-04" db="EMBL/GenBank/DDBJ databases">
        <title>Rhizobium coralii sp. nov., isolated from coral Turbinaria peltata.</title>
        <authorList>
            <person name="Sun H."/>
        </authorList>
    </citation>
    <scope>NUCLEOTIDE SEQUENCE [LARGE SCALE GENOMIC DNA]</scope>
    <source>
        <strain evidence="9 10">NTR19</strain>
    </source>
</reference>
<evidence type="ECO:0000256" key="5">
    <source>
        <dbReference type="ARBA" id="ARBA00022984"/>
    </source>
</evidence>
<keyword evidence="10" id="KW-1185">Reference proteome</keyword>
<comment type="caution">
    <text evidence="9">The sequence shown here is derived from an EMBL/GenBank/DDBJ whole genome shotgun (WGS) entry which is preliminary data.</text>
</comment>
<dbReference type="Proteomes" id="UP001202827">
    <property type="component" value="Unassembled WGS sequence"/>
</dbReference>
<evidence type="ECO:0000256" key="7">
    <source>
        <dbReference type="PROSITE-ProRule" id="PRU01373"/>
    </source>
</evidence>
<sequence>MQHSRHQHRDRPTIITVRTAPRNRQRALVSIGPVTMQAALGRSGTTCLKREGDGATPIASMRLLYGFTRGERVRLPPTGLPMKRIKADMLWCDQPDHPSYNQLVKAPFKPSHEEMKRADGLYDVCLVLDWNITSRRRHRGSAIFFHLIKPGYQPTAGCVAVSLRDMKRLLPFLRKGTLVRVVG</sequence>
<feature type="domain" description="L,D-TPase catalytic" evidence="8">
    <location>
        <begin position="15"/>
        <end position="182"/>
    </location>
</feature>
<keyword evidence="6 7" id="KW-0961">Cell wall biogenesis/degradation</keyword>
<dbReference type="SUPFAM" id="SSF141523">
    <property type="entry name" value="L,D-transpeptidase catalytic domain-like"/>
    <property type="match status" value="1"/>
</dbReference>
<accession>A0ABT0IU08</accession>
<dbReference type="CDD" id="cd16913">
    <property type="entry name" value="YkuD_like"/>
    <property type="match status" value="1"/>
</dbReference>
<dbReference type="RefSeq" id="WP_248683856.1">
    <property type="nucleotide sequence ID" value="NZ_JALPRY010000016.1"/>
</dbReference>
<evidence type="ECO:0000256" key="4">
    <source>
        <dbReference type="ARBA" id="ARBA00022960"/>
    </source>
</evidence>
<name>A0ABT0IU08_9HYPH</name>
<dbReference type="InterPro" id="IPR005490">
    <property type="entry name" value="LD_TPept_cat_dom"/>
</dbReference>
<dbReference type="EMBL" id="JALPRY010000016">
    <property type="protein sequence ID" value="MCK8781356.1"/>
    <property type="molecule type" value="Genomic_DNA"/>
</dbReference>
<dbReference type="PANTHER" id="PTHR38589">
    <property type="entry name" value="BLR0621 PROTEIN"/>
    <property type="match status" value="1"/>
</dbReference>
<comment type="similarity">
    <text evidence="2">Belongs to the YkuD family.</text>
</comment>
<gene>
    <name evidence="9" type="ORF">M0654_15335</name>
</gene>
<keyword evidence="3" id="KW-0808">Transferase</keyword>
<evidence type="ECO:0000313" key="9">
    <source>
        <dbReference type="EMBL" id="MCK8781356.1"/>
    </source>
</evidence>
<organism evidence="9 10">
    <name type="scientific">Neorhizobium turbinariae</name>
    <dbReference type="NCBI Taxonomy" id="2937795"/>
    <lineage>
        <taxon>Bacteria</taxon>
        <taxon>Pseudomonadati</taxon>
        <taxon>Pseudomonadota</taxon>
        <taxon>Alphaproteobacteria</taxon>
        <taxon>Hyphomicrobiales</taxon>
        <taxon>Rhizobiaceae</taxon>
        <taxon>Rhizobium/Agrobacterium group</taxon>
        <taxon>Neorhizobium</taxon>
    </lineage>
</organism>
<keyword evidence="4 7" id="KW-0133">Cell shape</keyword>
<dbReference type="InterPro" id="IPR038063">
    <property type="entry name" value="Transpep_catalytic_dom"/>
</dbReference>
<evidence type="ECO:0000256" key="2">
    <source>
        <dbReference type="ARBA" id="ARBA00005992"/>
    </source>
</evidence>
<protein>
    <submittedName>
        <fullName evidence="9">L,D-transpeptidase</fullName>
    </submittedName>
</protein>
<keyword evidence="5 7" id="KW-0573">Peptidoglycan synthesis</keyword>
<dbReference type="PANTHER" id="PTHR38589:SF1">
    <property type="entry name" value="BLR0621 PROTEIN"/>
    <property type="match status" value="1"/>
</dbReference>
<evidence type="ECO:0000256" key="6">
    <source>
        <dbReference type="ARBA" id="ARBA00023316"/>
    </source>
</evidence>
<proteinExistence type="inferred from homology"/>
<feature type="active site" description="Proton donor/acceptor" evidence="7">
    <location>
        <position position="146"/>
    </location>
</feature>
<evidence type="ECO:0000313" key="10">
    <source>
        <dbReference type="Proteomes" id="UP001202827"/>
    </source>
</evidence>